<feature type="region of interest" description="Disordered" evidence="1">
    <location>
        <begin position="133"/>
        <end position="209"/>
    </location>
</feature>
<gene>
    <name evidence="3" type="ORF">R9Z33_24525</name>
</gene>
<organism evidence="3 4">
    <name type="scientific">Sediminicoccus rosea</name>
    <dbReference type="NCBI Taxonomy" id="1225128"/>
    <lineage>
        <taxon>Bacteria</taxon>
        <taxon>Pseudomonadati</taxon>
        <taxon>Pseudomonadota</taxon>
        <taxon>Alphaproteobacteria</taxon>
        <taxon>Acetobacterales</taxon>
        <taxon>Roseomonadaceae</taxon>
        <taxon>Sediminicoccus</taxon>
    </lineage>
</organism>
<evidence type="ECO:0000313" key="3">
    <source>
        <dbReference type="EMBL" id="WPB85240.1"/>
    </source>
</evidence>
<feature type="chain" id="PRO_5046016699" evidence="2">
    <location>
        <begin position="23"/>
        <end position="209"/>
    </location>
</feature>
<evidence type="ECO:0000256" key="2">
    <source>
        <dbReference type="SAM" id="SignalP"/>
    </source>
</evidence>
<feature type="signal peptide" evidence="2">
    <location>
        <begin position="1"/>
        <end position="22"/>
    </location>
</feature>
<accession>A0ABZ0PJC5</accession>
<evidence type="ECO:0000313" key="4">
    <source>
        <dbReference type="Proteomes" id="UP001305521"/>
    </source>
</evidence>
<keyword evidence="4" id="KW-1185">Reference proteome</keyword>
<protein>
    <submittedName>
        <fullName evidence="3">Ankyrin repeat domain-containing protein</fullName>
    </submittedName>
</protein>
<evidence type="ECO:0000256" key="1">
    <source>
        <dbReference type="SAM" id="MobiDB-lite"/>
    </source>
</evidence>
<dbReference type="Proteomes" id="UP001305521">
    <property type="component" value="Chromosome"/>
</dbReference>
<dbReference type="RefSeq" id="WP_318649206.1">
    <property type="nucleotide sequence ID" value="NZ_CP137852.1"/>
</dbReference>
<keyword evidence="2" id="KW-0732">Signal</keyword>
<dbReference type="InterPro" id="IPR036770">
    <property type="entry name" value="Ankyrin_rpt-contain_sf"/>
</dbReference>
<dbReference type="SUPFAM" id="SSF48403">
    <property type="entry name" value="Ankyrin repeat"/>
    <property type="match status" value="1"/>
</dbReference>
<sequence length="209" mass="21509">MTRYPVLLLAGAMLLPALPATAQGMLGSSRTTAPPAAAAPREPPPALPGVAARRGVAPIPAETPPSAMNPNDALFDGINRGDIATVRDAVARGADVNARNALGLTAVDSAIDQGRPEIMFYVLSVRGTAGYAPPPPDTIPLRGPPVRTRTPPPTREAREAPVQAANATPRLPQLWQANGGAPQPSIGFLGFDAGTPAGARPPHAERRGR</sequence>
<name>A0ABZ0PJC5_9PROT</name>
<proteinExistence type="predicted"/>
<dbReference type="Gene3D" id="1.25.40.20">
    <property type="entry name" value="Ankyrin repeat-containing domain"/>
    <property type="match status" value="1"/>
</dbReference>
<reference evidence="3 4" key="1">
    <citation type="submission" date="2023-11" db="EMBL/GenBank/DDBJ databases">
        <title>Arctic aerobic anoxygenic photoheterotroph Sediminicoccus rosea KRV36 adapts its photosynthesis to long days of polar summer.</title>
        <authorList>
            <person name="Tomasch J."/>
            <person name="Kopejtka K."/>
            <person name="Bily T."/>
            <person name="Gardiner A.T."/>
            <person name="Gardian Z."/>
            <person name="Shivaramu S."/>
            <person name="Koblizek M."/>
            <person name="Engelhardt F."/>
            <person name="Kaftan D."/>
        </authorList>
    </citation>
    <scope>NUCLEOTIDE SEQUENCE [LARGE SCALE GENOMIC DNA]</scope>
    <source>
        <strain evidence="3 4">R-30</strain>
    </source>
</reference>
<feature type="region of interest" description="Disordered" evidence="1">
    <location>
        <begin position="26"/>
        <end position="51"/>
    </location>
</feature>
<dbReference type="EMBL" id="CP137852">
    <property type="protein sequence ID" value="WPB85240.1"/>
    <property type="molecule type" value="Genomic_DNA"/>
</dbReference>